<feature type="chain" id="PRO_5041957906" description="Acyltransferase 3 domain-containing protein" evidence="2">
    <location>
        <begin position="21"/>
        <end position="611"/>
    </location>
</feature>
<feature type="transmembrane region" description="Helical" evidence="1">
    <location>
        <begin position="433"/>
        <end position="453"/>
    </location>
</feature>
<keyword evidence="1" id="KW-0812">Transmembrane</keyword>
<keyword evidence="2" id="KW-0732">Signal</keyword>
<protein>
    <recommendedName>
        <fullName evidence="3">Acyltransferase 3 domain-containing protein</fullName>
    </recommendedName>
</protein>
<keyword evidence="5" id="KW-1185">Reference proteome</keyword>
<dbReference type="InterPro" id="IPR052728">
    <property type="entry name" value="O2_lipid_transport_reg"/>
</dbReference>
<comment type="caution">
    <text evidence="4">The sequence shown here is derived from an EMBL/GenBank/DDBJ whole genome shotgun (WGS) entry which is preliminary data.</text>
</comment>
<dbReference type="PANTHER" id="PTHR11161:SF0">
    <property type="entry name" value="O-ACYLTRANSFERASE LIKE PROTEIN"/>
    <property type="match status" value="1"/>
</dbReference>
<evidence type="ECO:0000313" key="5">
    <source>
        <dbReference type="Proteomes" id="UP001231518"/>
    </source>
</evidence>
<feature type="transmembrane region" description="Helical" evidence="1">
    <location>
        <begin position="210"/>
        <end position="231"/>
    </location>
</feature>
<evidence type="ECO:0000313" key="4">
    <source>
        <dbReference type="EMBL" id="KAJ8710955.1"/>
    </source>
</evidence>
<organism evidence="4 5">
    <name type="scientific">Mythimna separata</name>
    <name type="common">Oriental armyworm</name>
    <name type="synonym">Pseudaletia separata</name>
    <dbReference type="NCBI Taxonomy" id="271217"/>
    <lineage>
        <taxon>Eukaryota</taxon>
        <taxon>Metazoa</taxon>
        <taxon>Ecdysozoa</taxon>
        <taxon>Arthropoda</taxon>
        <taxon>Hexapoda</taxon>
        <taxon>Insecta</taxon>
        <taxon>Pterygota</taxon>
        <taxon>Neoptera</taxon>
        <taxon>Endopterygota</taxon>
        <taxon>Lepidoptera</taxon>
        <taxon>Glossata</taxon>
        <taxon>Ditrysia</taxon>
        <taxon>Noctuoidea</taxon>
        <taxon>Noctuidae</taxon>
        <taxon>Noctuinae</taxon>
        <taxon>Hadenini</taxon>
        <taxon>Mythimna</taxon>
    </lineage>
</organism>
<feature type="transmembrane region" description="Helical" evidence="1">
    <location>
        <begin position="356"/>
        <end position="378"/>
    </location>
</feature>
<feature type="transmembrane region" description="Helical" evidence="1">
    <location>
        <begin position="144"/>
        <end position="166"/>
    </location>
</feature>
<keyword evidence="1" id="KW-0472">Membrane</keyword>
<feature type="transmembrane region" description="Helical" evidence="1">
    <location>
        <begin position="295"/>
        <end position="314"/>
    </location>
</feature>
<sequence>MAVMVTTWVVLTVMVAAVAGLAINDEEYHEMPRLFELDDWEECRARRGAYCVGTFHLLPHRNHRLVSLTQHFSSDRYHFNHTLIHRGLCLSTSCGHIRASSPRARFSRCVNNLTRAHYGLEANLSSLQYCRAAGDGRPVDDWDLAFACVAALIVALNVLGTAYDLLRKDGKPIKQLVAWSLVANWHRLTADHSDGDPRLSALKPVQGMKAITLLLVMMAHSVLAYHLTYIYNPQFFEKGSQHILATYMQNGTSIVQTFIMASSFLLGYNLLLHVADHPRKQLSIRMLPQCLMHRVARITPLYLFVLGLATTWWAHAGEGPLWAPVVQAEAELCRRKWWAQALYVNNFVQPDDKCLIHTWFLAVDMQLYIVCAILTLVLGRWPRTAVKVLAALVLGSMAVNFAIIYYWQLKPMVQLMIPELMRTQFPGERSFTWLYSAPWDSLPSALIGLLVAFVYRSHQVDGYRPAKSRCMRVLYRLSVPCMFLWVVGGHWMKGVSHPALVALYAALDRPVFTTLTAFAMYGFFNKIDSLWWKFLSWRGWEVLGRMSLPIYLVHWLFSLLLLAQRTNTNRAAVFDIGGHWLATIFLTYWAALPLHLLIELPAMRFLQSLTS</sequence>
<feature type="transmembrane region" description="Helical" evidence="1">
    <location>
        <begin position="473"/>
        <end position="492"/>
    </location>
</feature>
<name>A0AAD8DMM1_MYTSE</name>
<dbReference type="Proteomes" id="UP001231518">
    <property type="component" value="Chromosome 21"/>
</dbReference>
<feature type="signal peptide" evidence="2">
    <location>
        <begin position="1"/>
        <end position="20"/>
    </location>
</feature>
<feature type="transmembrane region" description="Helical" evidence="1">
    <location>
        <begin position="576"/>
        <end position="598"/>
    </location>
</feature>
<gene>
    <name evidence="4" type="ORF">PYW07_008197</name>
</gene>
<reference evidence="4" key="1">
    <citation type="submission" date="2023-03" db="EMBL/GenBank/DDBJ databases">
        <title>Chromosome-level genomes of two armyworms, Mythimna separata and Mythimna loreyi, provide insights into the biosynthesis and reception of sex pheromones.</title>
        <authorList>
            <person name="Zhao H."/>
        </authorList>
    </citation>
    <scope>NUCLEOTIDE SEQUENCE</scope>
    <source>
        <strain evidence="4">BeijingLab</strain>
        <tissue evidence="4">Pupa</tissue>
    </source>
</reference>
<dbReference type="InterPro" id="IPR002656">
    <property type="entry name" value="Acyl_transf_3_dom"/>
</dbReference>
<accession>A0AAD8DMM1</accession>
<evidence type="ECO:0000256" key="1">
    <source>
        <dbReference type="SAM" id="Phobius"/>
    </source>
</evidence>
<dbReference type="AlphaFoldDB" id="A0AAD8DMM1"/>
<evidence type="ECO:0000259" key="3">
    <source>
        <dbReference type="Pfam" id="PF01757"/>
    </source>
</evidence>
<proteinExistence type="predicted"/>
<dbReference type="EMBL" id="JARGEI010000022">
    <property type="protein sequence ID" value="KAJ8710955.1"/>
    <property type="molecule type" value="Genomic_DNA"/>
</dbReference>
<feature type="transmembrane region" description="Helical" evidence="1">
    <location>
        <begin position="542"/>
        <end position="564"/>
    </location>
</feature>
<keyword evidence="1" id="KW-1133">Transmembrane helix</keyword>
<dbReference type="Pfam" id="PF01757">
    <property type="entry name" value="Acyl_transf_3"/>
    <property type="match status" value="1"/>
</dbReference>
<feature type="domain" description="Acyltransferase 3" evidence="3">
    <location>
        <begin position="207"/>
        <end position="568"/>
    </location>
</feature>
<dbReference type="PANTHER" id="PTHR11161">
    <property type="entry name" value="O-ACYLTRANSFERASE"/>
    <property type="match status" value="1"/>
</dbReference>
<feature type="transmembrane region" description="Helical" evidence="1">
    <location>
        <begin position="251"/>
        <end position="274"/>
    </location>
</feature>
<evidence type="ECO:0000256" key="2">
    <source>
        <dbReference type="SAM" id="SignalP"/>
    </source>
</evidence>
<feature type="transmembrane region" description="Helical" evidence="1">
    <location>
        <begin position="385"/>
        <end position="407"/>
    </location>
</feature>
<dbReference type="GO" id="GO:0016747">
    <property type="term" value="F:acyltransferase activity, transferring groups other than amino-acyl groups"/>
    <property type="evidence" value="ECO:0007669"/>
    <property type="project" value="InterPro"/>
</dbReference>